<gene>
    <name evidence="1" type="ORF">RRG08_059446</name>
</gene>
<evidence type="ECO:0000313" key="2">
    <source>
        <dbReference type="Proteomes" id="UP001283361"/>
    </source>
</evidence>
<name>A0AAE1A4H5_9GAST</name>
<evidence type="ECO:0000313" key="1">
    <source>
        <dbReference type="EMBL" id="KAK3780802.1"/>
    </source>
</evidence>
<organism evidence="1 2">
    <name type="scientific">Elysia crispata</name>
    <name type="common">lettuce slug</name>
    <dbReference type="NCBI Taxonomy" id="231223"/>
    <lineage>
        <taxon>Eukaryota</taxon>
        <taxon>Metazoa</taxon>
        <taxon>Spiralia</taxon>
        <taxon>Lophotrochozoa</taxon>
        <taxon>Mollusca</taxon>
        <taxon>Gastropoda</taxon>
        <taxon>Heterobranchia</taxon>
        <taxon>Euthyneura</taxon>
        <taxon>Panpulmonata</taxon>
        <taxon>Sacoglossa</taxon>
        <taxon>Placobranchoidea</taxon>
        <taxon>Plakobranchidae</taxon>
        <taxon>Elysia</taxon>
    </lineage>
</organism>
<protein>
    <submittedName>
        <fullName evidence="1">Uncharacterized protein</fullName>
    </submittedName>
</protein>
<comment type="caution">
    <text evidence="1">The sequence shown here is derived from an EMBL/GenBank/DDBJ whole genome shotgun (WGS) entry which is preliminary data.</text>
</comment>
<proteinExistence type="predicted"/>
<dbReference type="Proteomes" id="UP001283361">
    <property type="component" value="Unassembled WGS sequence"/>
</dbReference>
<dbReference type="EMBL" id="JAWDGP010002684">
    <property type="protein sequence ID" value="KAK3780802.1"/>
    <property type="molecule type" value="Genomic_DNA"/>
</dbReference>
<dbReference type="AlphaFoldDB" id="A0AAE1A4H5"/>
<reference evidence="1" key="1">
    <citation type="journal article" date="2023" name="G3 (Bethesda)">
        <title>A reference genome for the long-term kleptoplast-retaining sea slug Elysia crispata morphotype clarki.</title>
        <authorList>
            <person name="Eastman K.E."/>
            <person name="Pendleton A.L."/>
            <person name="Shaikh M.A."/>
            <person name="Suttiyut T."/>
            <person name="Ogas R."/>
            <person name="Tomko P."/>
            <person name="Gavelis G."/>
            <person name="Widhalm J.R."/>
            <person name="Wisecaver J.H."/>
        </authorList>
    </citation>
    <scope>NUCLEOTIDE SEQUENCE</scope>
    <source>
        <strain evidence="1">ECLA1</strain>
    </source>
</reference>
<sequence length="72" mass="8316">MLCKRSRTYTLRDKAAMSSKHLRTRLDVKVFGLVMTRNDKILSEAPKATAKVAQHAIPESKFPQVKLRFRML</sequence>
<keyword evidence="2" id="KW-1185">Reference proteome</keyword>
<accession>A0AAE1A4H5</accession>